<keyword evidence="6" id="KW-0479">Metal-binding</keyword>
<dbReference type="Gene3D" id="2.40.50.140">
    <property type="entry name" value="Nucleic acid-binding proteins"/>
    <property type="match status" value="1"/>
</dbReference>
<evidence type="ECO:0000256" key="15">
    <source>
        <dbReference type="ARBA" id="ARBA00023306"/>
    </source>
</evidence>
<evidence type="ECO:0000313" key="20">
    <source>
        <dbReference type="Proteomes" id="UP001142055"/>
    </source>
</evidence>
<comment type="subcellular location">
    <subcellularLocation>
        <location evidence="1">Nucleus</location>
    </subcellularLocation>
</comment>
<dbReference type="PANTHER" id="PTHR11630:SF44">
    <property type="entry name" value="DNA REPLICATION LICENSING FACTOR MCM2"/>
    <property type="match status" value="1"/>
</dbReference>
<name>A0A9Q0RNL2_BLOTA</name>
<keyword evidence="14" id="KW-0539">Nucleus</keyword>
<dbReference type="Gene3D" id="2.20.28.10">
    <property type="match status" value="1"/>
</dbReference>
<dbReference type="Pfam" id="PF23669">
    <property type="entry name" value="WHD_MCM2"/>
    <property type="match status" value="1"/>
</dbReference>
<dbReference type="InterPro" id="IPR012340">
    <property type="entry name" value="NA-bd_OB-fold"/>
</dbReference>
<dbReference type="Pfam" id="PF12619">
    <property type="entry name" value="MCM2_N"/>
    <property type="match status" value="1"/>
</dbReference>
<dbReference type="EMBL" id="JAPWDV010000002">
    <property type="protein sequence ID" value="KAJ6220836.1"/>
    <property type="molecule type" value="Genomic_DNA"/>
</dbReference>
<evidence type="ECO:0000256" key="13">
    <source>
        <dbReference type="ARBA" id="ARBA00023125"/>
    </source>
</evidence>
<feature type="region of interest" description="Disordered" evidence="17">
    <location>
        <begin position="1"/>
        <end position="30"/>
    </location>
</feature>
<dbReference type="PANTHER" id="PTHR11630">
    <property type="entry name" value="DNA REPLICATION LICENSING FACTOR MCM FAMILY MEMBER"/>
    <property type="match status" value="1"/>
</dbReference>
<keyword evidence="20" id="KW-1185">Reference proteome</keyword>
<dbReference type="InterPro" id="IPR059098">
    <property type="entry name" value="WHD_MCM2"/>
</dbReference>
<dbReference type="Pfam" id="PF14551">
    <property type="entry name" value="MCM_N"/>
    <property type="match status" value="1"/>
</dbReference>
<keyword evidence="15" id="KW-0131">Cell cycle</keyword>
<dbReference type="Pfam" id="PF17207">
    <property type="entry name" value="MCM_OB"/>
    <property type="match status" value="1"/>
</dbReference>
<dbReference type="InterPro" id="IPR027417">
    <property type="entry name" value="P-loop_NTPase"/>
</dbReference>
<gene>
    <name evidence="19" type="ORF">RDWZM_006648</name>
</gene>
<evidence type="ECO:0000259" key="18">
    <source>
        <dbReference type="PROSITE" id="PS50051"/>
    </source>
</evidence>
<dbReference type="OMA" id="TYERVTT"/>
<proteinExistence type="inferred from homology"/>
<comment type="caution">
    <text evidence="19">The sequence shown here is derived from an EMBL/GenBank/DDBJ whole genome shotgun (WGS) entry which is preliminary data.</text>
</comment>
<dbReference type="FunFam" id="3.40.50.300:FF:000138">
    <property type="entry name" value="DNA helicase"/>
    <property type="match status" value="1"/>
</dbReference>
<dbReference type="SMART" id="SM00350">
    <property type="entry name" value="MCM"/>
    <property type="match status" value="1"/>
</dbReference>
<dbReference type="GO" id="GO:0016787">
    <property type="term" value="F:hydrolase activity"/>
    <property type="evidence" value="ECO:0007669"/>
    <property type="project" value="UniProtKB-KW"/>
</dbReference>
<dbReference type="PROSITE" id="PS00847">
    <property type="entry name" value="MCM_1"/>
    <property type="match status" value="1"/>
</dbReference>
<dbReference type="Gene3D" id="3.40.50.300">
    <property type="entry name" value="P-loop containing nucleotide triphosphate hydrolases"/>
    <property type="match status" value="1"/>
</dbReference>
<feature type="compositionally biased region" description="Acidic residues" evidence="17">
    <location>
        <begin position="71"/>
        <end position="82"/>
    </location>
</feature>
<reference evidence="19" key="1">
    <citation type="submission" date="2022-12" db="EMBL/GenBank/DDBJ databases">
        <title>Genome assemblies of Blomia tropicalis.</title>
        <authorList>
            <person name="Cui Y."/>
        </authorList>
    </citation>
    <scope>NUCLEOTIDE SEQUENCE</scope>
    <source>
        <tissue evidence="19">Adult mites</tissue>
    </source>
</reference>
<feature type="domain" description="MCM C-terminal AAA(+) ATPase" evidence="18">
    <location>
        <begin position="488"/>
        <end position="694"/>
    </location>
</feature>
<dbReference type="PROSITE" id="PS50051">
    <property type="entry name" value="MCM_2"/>
    <property type="match status" value="1"/>
</dbReference>
<evidence type="ECO:0000256" key="3">
    <source>
        <dbReference type="ARBA" id="ARBA00012551"/>
    </source>
</evidence>
<feature type="compositionally biased region" description="Low complexity" evidence="17">
    <location>
        <begin position="1"/>
        <end position="19"/>
    </location>
</feature>
<dbReference type="EC" id="3.6.4.12" evidence="3"/>
<evidence type="ECO:0000256" key="7">
    <source>
        <dbReference type="ARBA" id="ARBA00022741"/>
    </source>
</evidence>
<protein>
    <recommendedName>
        <fullName evidence="4">DNA replication licensing factor MCM2</fullName>
        <ecNumber evidence="3">3.6.4.12</ecNumber>
    </recommendedName>
    <alternativeName>
        <fullName evidence="16">DNA replication licensing factor mcm2</fullName>
    </alternativeName>
</protein>
<evidence type="ECO:0000256" key="6">
    <source>
        <dbReference type="ARBA" id="ARBA00022723"/>
    </source>
</evidence>
<dbReference type="FunFam" id="2.20.28.10:FF:000002">
    <property type="entry name" value="DNA helicase"/>
    <property type="match status" value="1"/>
</dbReference>
<evidence type="ECO:0000313" key="19">
    <source>
        <dbReference type="EMBL" id="KAJ6220836.1"/>
    </source>
</evidence>
<dbReference type="InterPro" id="IPR031327">
    <property type="entry name" value="MCM"/>
</dbReference>
<accession>A0A9Q0RNL2</accession>
<feature type="region of interest" description="Disordered" evidence="17">
    <location>
        <begin position="129"/>
        <end position="167"/>
    </location>
</feature>
<dbReference type="GO" id="GO:1902975">
    <property type="term" value="P:mitotic DNA replication initiation"/>
    <property type="evidence" value="ECO:0007669"/>
    <property type="project" value="TreeGrafter"/>
</dbReference>
<dbReference type="PRINTS" id="PR01657">
    <property type="entry name" value="MCMFAMILY"/>
</dbReference>
<dbReference type="Gene3D" id="3.30.1640.10">
    <property type="entry name" value="mini-chromosome maintenance (MCM) complex, chain A, domain 1"/>
    <property type="match status" value="1"/>
</dbReference>
<evidence type="ECO:0000256" key="1">
    <source>
        <dbReference type="ARBA" id="ARBA00004123"/>
    </source>
</evidence>
<feature type="region of interest" description="Disordered" evidence="17">
    <location>
        <begin position="44"/>
        <end position="86"/>
    </location>
</feature>
<dbReference type="GO" id="GO:0003697">
    <property type="term" value="F:single-stranded DNA binding"/>
    <property type="evidence" value="ECO:0007669"/>
    <property type="project" value="TreeGrafter"/>
</dbReference>
<keyword evidence="10" id="KW-0347">Helicase</keyword>
<keyword evidence="9" id="KW-0378">Hydrolase</keyword>
<evidence type="ECO:0000256" key="16">
    <source>
        <dbReference type="ARBA" id="ARBA00074927"/>
    </source>
</evidence>
<keyword evidence="13" id="KW-0238">DNA-binding</keyword>
<dbReference type="CDD" id="cd17753">
    <property type="entry name" value="MCM2"/>
    <property type="match status" value="1"/>
</dbReference>
<dbReference type="Pfam" id="PF00493">
    <property type="entry name" value="MCM"/>
    <property type="match status" value="1"/>
</dbReference>
<dbReference type="InterPro" id="IPR041562">
    <property type="entry name" value="MCM_lid"/>
</dbReference>
<dbReference type="InterPro" id="IPR033762">
    <property type="entry name" value="MCM_OB"/>
</dbReference>
<evidence type="ECO:0000256" key="14">
    <source>
        <dbReference type="ARBA" id="ARBA00023242"/>
    </source>
</evidence>
<keyword evidence="7" id="KW-0547">Nucleotide-binding</keyword>
<evidence type="ECO:0000256" key="12">
    <source>
        <dbReference type="ARBA" id="ARBA00022840"/>
    </source>
</evidence>
<keyword evidence="8" id="KW-0863">Zinc-finger</keyword>
<dbReference type="GO" id="GO:0017116">
    <property type="term" value="F:single-stranded DNA helicase activity"/>
    <property type="evidence" value="ECO:0007669"/>
    <property type="project" value="TreeGrafter"/>
</dbReference>
<dbReference type="AlphaFoldDB" id="A0A9Q0RNL2"/>
<evidence type="ECO:0000256" key="4">
    <source>
        <dbReference type="ARBA" id="ARBA00018925"/>
    </source>
</evidence>
<evidence type="ECO:0000256" key="9">
    <source>
        <dbReference type="ARBA" id="ARBA00022801"/>
    </source>
</evidence>
<dbReference type="SUPFAM" id="SSF50249">
    <property type="entry name" value="Nucleic acid-binding proteins"/>
    <property type="match status" value="1"/>
</dbReference>
<evidence type="ECO:0000256" key="11">
    <source>
        <dbReference type="ARBA" id="ARBA00022833"/>
    </source>
</evidence>
<dbReference type="InterPro" id="IPR001208">
    <property type="entry name" value="MCM_dom"/>
</dbReference>
<comment type="similarity">
    <text evidence="2">Belongs to the MCM family.</text>
</comment>
<dbReference type="SUPFAM" id="SSF52540">
    <property type="entry name" value="P-loop containing nucleoside triphosphate hydrolases"/>
    <property type="match status" value="1"/>
</dbReference>
<keyword evidence="12" id="KW-0067">ATP-binding</keyword>
<dbReference type="GO" id="GO:0042555">
    <property type="term" value="C:MCM complex"/>
    <property type="evidence" value="ECO:0007669"/>
    <property type="project" value="InterPro"/>
</dbReference>
<dbReference type="PRINTS" id="PR01658">
    <property type="entry name" value="MCMPROTEIN2"/>
</dbReference>
<organism evidence="19 20">
    <name type="scientific">Blomia tropicalis</name>
    <name type="common">Mite</name>
    <dbReference type="NCBI Taxonomy" id="40697"/>
    <lineage>
        <taxon>Eukaryota</taxon>
        <taxon>Metazoa</taxon>
        <taxon>Ecdysozoa</taxon>
        <taxon>Arthropoda</taxon>
        <taxon>Chelicerata</taxon>
        <taxon>Arachnida</taxon>
        <taxon>Acari</taxon>
        <taxon>Acariformes</taxon>
        <taxon>Sarcoptiformes</taxon>
        <taxon>Astigmata</taxon>
        <taxon>Glycyphagoidea</taxon>
        <taxon>Echimyopodidae</taxon>
        <taxon>Blomia</taxon>
    </lineage>
</organism>
<dbReference type="InterPro" id="IPR018525">
    <property type="entry name" value="MCM_CS"/>
</dbReference>
<dbReference type="GO" id="GO:0005634">
    <property type="term" value="C:nucleus"/>
    <property type="evidence" value="ECO:0007669"/>
    <property type="project" value="UniProtKB-SubCell"/>
</dbReference>
<dbReference type="InterPro" id="IPR008045">
    <property type="entry name" value="MCM2"/>
</dbReference>
<dbReference type="InterPro" id="IPR027925">
    <property type="entry name" value="MCM_N"/>
</dbReference>
<keyword evidence="5" id="KW-0235">DNA replication</keyword>
<dbReference type="Proteomes" id="UP001142055">
    <property type="component" value="Chromosome 2"/>
</dbReference>
<dbReference type="Pfam" id="PF17855">
    <property type="entry name" value="MCM_lid"/>
    <property type="match status" value="1"/>
</dbReference>
<dbReference type="GO" id="GO:0000727">
    <property type="term" value="P:double-strand break repair via break-induced replication"/>
    <property type="evidence" value="ECO:0007669"/>
    <property type="project" value="TreeGrafter"/>
</dbReference>
<evidence type="ECO:0000256" key="8">
    <source>
        <dbReference type="ARBA" id="ARBA00022771"/>
    </source>
</evidence>
<evidence type="ECO:0000256" key="2">
    <source>
        <dbReference type="ARBA" id="ARBA00008010"/>
    </source>
</evidence>
<dbReference type="GO" id="GO:0008270">
    <property type="term" value="F:zinc ion binding"/>
    <property type="evidence" value="ECO:0007669"/>
    <property type="project" value="UniProtKB-KW"/>
</dbReference>
<feature type="compositionally biased region" description="Acidic residues" evidence="17">
    <location>
        <begin position="21"/>
        <end position="30"/>
    </location>
</feature>
<evidence type="ECO:0000256" key="17">
    <source>
        <dbReference type="SAM" id="MobiDB-lite"/>
    </source>
</evidence>
<dbReference type="GO" id="GO:0005524">
    <property type="term" value="F:ATP binding"/>
    <property type="evidence" value="ECO:0007669"/>
    <property type="project" value="UniProtKB-KW"/>
</dbReference>
<evidence type="ECO:0000256" key="10">
    <source>
        <dbReference type="ARBA" id="ARBA00022806"/>
    </source>
</evidence>
<keyword evidence="11" id="KW-0862">Zinc</keyword>
<dbReference type="GO" id="GO:0043138">
    <property type="term" value="F:3'-5' DNA helicase activity"/>
    <property type="evidence" value="ECO:0007669"/>
    <property type="project" value="TreeGrafter"/>
</dbReference>
<sequence>MNSPRSESSSNRPQSPQNPFVEEEQIEADENMVDEVDQILNGEGMSELDTEDGVLTQRRPNIRNGGNLHGDDEDEDSGEELFGDNFERDYLPRPKLDVYEAEHLDDGEYSEMSLGDRIAAEAVMKSRDKSEGRLGGRMRRGLDMYDDGTSELSETDVNSRRKRSRRTAQMFGETFGDTDETIESIENLEDTRGMSVREWVVQMAPKREIYNRFRNFLRTCSDEKGRNIFRDKIRAMSEENRQSFEVDYHILAVAAPILAYFLPDAPLEMLEIFNAAAKEVVLSIFPAYTRIAKEIYVRITDLPLIEDIRSLRQLHLNQLVRTHGVITSTTGVLPQLSLVKYDCLKCNYILGPFIQTQTEETRPASCPECQSSGPFSLNMEETIYQNYQRITLQEAPSKVEAGRIPRSKDAILLGDICDTCRPGDEIELTGVYTNAYDGALNIANGFPVFSTVILSNHVLKKDNLLSLNSTITDDDIAQILQLAKDHRIADRIYASIGPSIYGHKQVKRALAMSLFGGEAKNPGEKHRIRGDINVLLCGDPGTAKSQFLKFVTKIAPRAVFATGQGASAVGLTAFVHKSPVTKEWTLEAGALVLADSGVCLIDEFDKMNDQDRTSIHEAMEQQSISISKAGIVASLQARCAVIAAANPIGGRYDLGLTFAQNVDLTEPIISRFDIICTIRDIVDPFIDEQLAKFVVRSHIKHHTFSTEKEREAVREANRRDQEAAILDNTENINSSQECFDDQSDIEPIPQELLQKYIVYARDRVHPKLAKIDKDKIARLYSELRRESMLTGSVPITVRHIESIIRCSEAHARMHLRDLVNDNDVNIAIQTILESFIDTQKHTVRKTIAKTFSRYFTRSNTEILFTLLRQMVHEELALARSRARALDDEQVIEKVEISEPAFARKAHQLEIHHLKNFYESKAFAAHHFHYDSIRKVIIQAL</sequence>
<evidence type="ECO:0000256" key="5">
    <source>
        <dbReference type="ARBA" id="ARBA00022705"/>
    </source>
</evidence>